<name>A0ABN8RBB2_9CNID</name>
<evidence type="ECO:0000256" key="1">
    <source>
        <dbReference type="ARBA" id="ARBA00004370"/>
    </source>
</evidence>
<feature type="transmembrane region" description="Helical" evidence="6">
    <location>
        <begin position="1075"/>
        <end position="1099"/>
    </location>
</feature>
<feature type="domain" description="G-protein coupled receptors family 1 profile" evidence="7">
    <location>
        <begin position="32"/>
        <end position="281"/>
    </location>
</feature>
<dbReference type="PANTHER" id="PTHR45698">
    <property type="entry name" value="TRACE AMINE-ASSOCIATED RECEPTOR 19N-RELATED"/>
    <property type="match status" value="1"/>
</dbReference>
<keyword evidence="5" id="KW-0807">Transducer</keyword>
<evidence type="ECO:0000313" key="9">
    <source>
        <dbReference type="Proteomes" id="UP001159405"/>
    </source>
</evidence>
<feature type="transmembrane region" description="Helical" evidence="6">
    <location>
        <begin position="1195"/>
        <end position="1215"/>
    </location>
</feature>
<dbReference type="EMBL" id="CALNXK010000215">
    <property type="protein sequence ID" value="CAH3176680.1"/>
    <property type="molecule type" value="Genomic_DNA"/>
</dbReference>
<evidence type="ECO:0000256" key="6">
    <source>
        <dbReference type="SAM" id="Phobius"/>
    </source>
</evidence>
<dbReference type="PROSITE" id="PS50262">
    <property type="entry name" value="G_PROTEIN_RECEP_F1_2"/>
    <property type="match status" value="4"/>
</dbReference>
<gene>
    <name evidence="8" type="ORF">PLOB_00018367</name>
</gene>
<dbReference type="PANTHER" id="PTHR45698:SF1">
    <property type="entry name" value="TRACE AMINE-ASSOCIATED RECEPTOR 13C-LIKE"/>
    <property type="match status" value="1"/>
</dbReference>
<sequence>MSIASNLSVMSDVAEVAITTSTAIFIIISIIGNFLVCVVLIKNRDMRTPINYLLINLAVGDIIFAVFYIANIIPRNSFTLPEGLSGGILCVLLADASLTWLGGNASVFTLVAIAIERYYAVIFPHGNKGKLTMRKLKMVIAGSWILALILQLREYGKKVVDNSCVYVWSEEFVNSFSLMWHSFVFVSCIILAGLYSRVVHTLWFRQDYHNDIPHNQQVVLKLRKRVTLTVVIISAIFGVSWGTHSILHVLNDIGSYKLSPVAIPISHVMIMFNSAVNPFAYALINQRFRNKMKEMFCCSSCRGIQFCRNNINLSVMSDVADVAITASTAIFIFISIAGNFLVCVVLLKNRDMRTPINYLLLNLAVGDIIFAAFYIANIVPKNSFTLPEGLSGGILCVLLADATLTWLGGCASVFTLVAIAIERYYAVIYPHGNKGKLTMRKLKMVIAGSWILAVILQLREYGKKVVDNSCVYVWSEEFVNSFSLMWHSFVFVSCIILAGLYSRVVHTLWFRRNDHDEITHHQQGVLKVRKRVTLTVVIISAIFVVSWGTHSILHVMDDIGSYKLGPIAIPISHVMIMVNSAINPFAYALINQRFRDKMKGMFCCISPGCMHLVPCISATRVSRDIRLLFHRKVINCPPIHCEIWIKGQVKHQKEISNIKNLKLLISLFIIYTKSYLSFQFIKMLMVKLRFSRRAPSLVPIFEEQFVQLKGKNLFLFIYLVHFINLYNMPNMYSFFYIILSVIVTNTEIVMSESAEIAVTVVTAVLIITSIIGNSFVCVVIKKNRDMRNPINYLLVNLAVADIIYSTIPLPRMAWGHSHPGGVTGKVLCLVLTKGTFAWVGATTSVLTLVSIATERYLRIVCPHGSKANLTMRRLKIIIPSFWTFSFLSKIPGVINMALDKKFRKFDSKFCTKTSLSYKTWIRDGSMYSWFAMVVISIVVMIGLYSRAMYTLWAKGDNVECTHRQMGVLRVRKRVTLMIVTVSAIFGITWLPDVILHTVEETTSLKFSPVIFPIVHTIIMFNCAVNPFVYALINQRFREKMKRLLCCSKLLLTVFLHIISVIVTNANIVMSESAEIAVTVVTSVLIITSIVGNSLVCAVIKKNRDMRSPINYLLVNLAAADIIYTTFSLPGIVLRHTNRHPGGVTGKVLCIVLTKGIFAWVGAFSSVLTLVAIAIERYLSVIHPLGSKANLTISRLKIIIPSFWFFSLILEIPPATNMALDKRFDPKFCPKMRLHYKTWIQHGYVFLWFTMVVISIAVMIGLYSRVVFTLWARCNNDELTHRQKGVLKVRKRVTLMIVTVSAIFGITWLPDVILHVVEQTTSIKFSPAIFTIVHTIIMFNSAVNPFAYALINQRFREKMKRLLCYSSILSELRSSTNLQSHSIELMNSNITQLRP</sequence>
<keyword evidence="5" id="KW-0675">Receptor</keyword>
<feature type="transmembrane region" description="Helical" evidence="6">
    <location>
        <begin position="1010"/>
        <end position="1031"/>
    </location>
</feature>
<feature type="transmembrane region" description="Helical" evidence="6">
    <location>
        <begin position="16"/>
        <end position="41"/>
    </location>
</feature>
<protein>
    <recommendedName>
        <fullName evidence="7">G-protein coupled receptors family 1 profile domain-containing protein</fullName>
    </recommendedName>
</protein>
<feature type="transmembrane region" description="Helical" evidence="6">
    <location>
        <begin position="172"/>
        <end position="195"/>
    </location>
</feature>
<evidence type="ECO:0000313" key="8">
    <source>
        <dbReference type="EMBL" id="CAH3176680.1"/>
    </source>
</evidence>
<feature type="transmembrane region" description="Helical" evidence="6">
    <location>
        <begin position="392"/>
        <end position="421"/>
    </location>
</feature>
<feature type="transmembrane region" description="Helical" evidence="6">
    <location>
        <begin position="442"/>
        <end position="458"/>
    </location>
</feature>
<feature type="transmembrane region" description="Helical" evidence="6">
    <location>
        <begin position="1244"/>
        <end position="1271"/>
    </location>
</feature>
<keyword evidence="4 6" id="KW-0472">Membrane</keyword>
<feature type="transmembrane region" description="Helical" evidence="6">
    <location>
        <begin position="834"/>
        <end position="853"/>
    </location>
</feature>
<feature type="transmembrane region" description="Helical" evidence="6">
    <location>
        <begin position="756"/>
        <end position="780"/>
    </location>
</feature>
<feature type="transmembrane region" description="Helical" evidence="6">
    <location>
        <begin position="136"/>
        <end position="152"/>
    </location>
</feature>
<evidence type="ECO:0000256" key="2">
    <source>
        <dbReference type="ARBA" id="ARBA00022692"/>
    </source>
</evidence>
<evidence type="ECO:0000256" key="4">
    <source>
        <dbReference type="ARBA" id="ARBA00023136"/>
    </source>
</evidence>
<feature type="transmembrane region" description="Helical" evidence="6">
    <location>
        <begin position="1328"/>
        <end position="1350"/>
    </location>
</feature>
<feature type="transmembrane region" description="Helical" evidence="6">
    <location>
        <begin position="1111"/>
        <end position="1136"/>
    </location>
</feature>
<feature type="transmembrane region" description="Helical" evidence="6">
    <location>
        <begin position="1043"/>
        <end position="1063"/>
    </location>
</feature>
<feature type="transmembrane region" description="Helical" evidence="6">
    <location>
        <begin position="532"/>
        <end position="555"/>
    </location>
</feature>
<keyword evidence="2 5" id="KW-0812">Transmembrane</keyword>
<feature type="domain" description="G-protein coupled receptors family 1 profile" evidence="7">
    <location>
        <begin position="1091"/>
        <end position="1347"/>
    </location>
</feature>
<dbReference type="SUPFAM" id="SSF81321">
    <property type="entry name" value="Family A G protein-coupled receptor-like"/>
    <property type="match status" value="4"/>
</dbReference>
<feature type="transmembrane region" description="Helical" evidence="6">
    <location>
        <begin position="53"/>
        <end position="74"/>
    </location>
</feature>
<feature type="transmembrane region" description="Helical" evidence="6">
    <location>
        <begin position="973"/>
        <end position="990"/>
    </location>
</feature>
<feature type="transmembrane region" description="Helical" evidence="6">
    <location>
        <begin position="1156"/>
        <end position="1174"/>
    </location>
</feature>
<dbReference type="InterPro" id="IPR017452">
    <property type="entry name" value="GPCR_Rhodpsn_7TM"/>
</dbReference>
<dbReference type="Pfam" id="PF00001">
    <property type="entry name" value="7tm_1"/>
    <property type="match status" value="4"/>
</dbReference>
<keyword evidence="5" id="KW-0297">G-protein coupled receptor</keyword>
<accession>A0ABN8RBB2</accession>
<feature type="transmembrane region" description="Helical" evidence="6">
    <location>
        <begin position="792"/>
        <end position="814"/>
    </location>
</feature>
<evidence type="ECO:0000256" key="3">
    <source>
        <dbReference type="ARBA" id="ARBA00022989"/>
    </source>
</evidence>
<feature type="transmembrane region" description="Helical" evidence="6">
    <location>
        <begin position="1292"/>
        <end position="1316"/>
    </location>
</feature>
<keyword evidence="3 6" id="KW-1133">Transmembrane helix</keyword>
<feature type="transmembrane region" description="Helical" evidence="6">
    <location>
        <begin position="478"/>
        <end position="502"/>
    </location>
</feature>
<feature type="domain" description="G-protein coupled receptors family 1 profile" evidence="7">
    <location>
        <begin position="338"/>
        <end position="587"/>
    </location>
</feature>
<proteinExistence type="inferred from homology"/>
<feature type="transmembrane region" description="Helical" evidence="6">
    <location>
        <begin position="359"/>
        <end position="380"/>
    </location>
</feature>
<feature type="transmembrane region" description="Helical" evidence="6">
    <location>
        <begin position="567"/>
        <end position="590"/>
    </location>
</feature>
<organism evidence="8 9">
    <name type="scientific">Porites lobata</name>
    <dbReference type="NCBI Taxonomy" id="104759"/>
    <lineage>
        <taxon>Eukaryota</taxon>
        <taxon>Metazoa</taxon>
        <taxon>Cnidaria</taxon>
        <taxon>Anthozoa</taxon>
        <taxon>Hexacorallia</taxon>
        <taxon>Scleractinia</taxon>
        <taxon>Fungiina</taxon>
        <taxon>Poritidae</taxon>
        <taxon>Porites</taxon>
    </lineage>
</organism>
<feature type="transmembrane region" description="Helical" evidence="6">
    <location>
        <begin position="926"/>
        <end position="944"/>
    </location>
</feature>
<keyword evidence="9" id="KW-1185">Reference proteome</keyword>
<dbReference type="CDD" id="cd00637">
    <property type="entry name" value="7tm_classA_rhodopsin-like"/>
    <property type="match status" value="3"/>
</dbReference>
<reference evidence="8 9" key="1">
    <citation type="submission" date="2022-05" db="EMBL/GenBank/DDBJ databases">
        <authorList>
            <consortium name="Genoscope - CEA"/>
            <person name="William W."/>
        </authorList>
    </citation>
    <scope>NUCLEOTIDE SEQUENCE [LARGE SCALE GENOMIC DNA]</scope>
</reference>
<dbReference type="InterPro" id="IPR000276">
    <property type="entry name" value="GPCR_Rhodpsn"/>
</dbReference>
<dbReference type="Proteomes" id="UP001159405">
    <property type="component" value="Unassembled WGS sequence"/>
</dbReference>
<evidence type="ECO:0000259" key="7">
    <source>
        <dbReference type="PROSITE" id="PS50262"/>
    </source>
</evidence>
<dbReference type="SMART" id="SM01381">
    <property type="entry name" value="7TM_GPCR_Srsx"/>
    <property type="match status" value="1"/>
</dbReference>
<feature type="transmembrane region" description="Helical" evidence="6">
    <location>
        <begin position="226"/>
        <end position="250"/>
    </location>
</feature>
<evidence type="ECO:0000256" key="5">
    <source>
        <dbReference type="RuleBase" id="RU000688"/>
    </source>
</evidence>
<feature type="transmembrane region" description="Helical" evidence="6">
    <location>
        <begin position="874"/>
        <end position="898"/>
    </location>
</feature>
<feature type="transmembrane region" description="Helical" evidence="6">
    <location>
        <begin position="322"/>
        <end position="347"/>
    </location>
</feature>
<comment type="similarity">
    <text evidence="5">Belongs to the G-protein coupled receptor 1 family.</text>
</comment>
<feature type="transmembrane region" description="Helical" evidence="6">
    <location>
        <begin position="705"/>
        <end position="726"/>
    </location>
</feature>
<dbReference type="PRINTS" id="PR00237">
    <property type="entry name" value="GPCRRHODOPSN"/>
</dbReference>
<dbReference type="Gene3D" id="1.20.1070.10">
    <property type="entry name" value="Rhodopsin 7-helix transmembrane proteins"/>
    <property type="match status" value="4"/>
</dbReference>
<feature type="domain" description="G-protein coupled receptors family 1 profile" evidence="7">
    <location>
        <begin position="772"/>
        <end position="1029"/>
    </location>
</feature>
<dbReference type="PROSITE" id="PS00237">
    <property type="entry name" value="G_PROTEIN_RECEP_F1_1"/>
    <property type="match status" value="4"/>
</dbReference>
<comment type="subcellular location">
    <subcellularLocation>
        <location evidence="1">Membrane</location>
    </subcellularLocation>
</comment>
<comment type="caution">
    <text evidence="8">The sequence shown here is derived from an EMBL/GenBank/DDBJ whole genome shotgun (WGS) entry which is preliminary data.</text>
</comment>
<feature type="transmembrane region" description="Helical" evidence="6">
    <location>
        <begin position="86"/>
        <end position="115"/>
    </location>
</feature>